<gene>
    <name evidence="2" type="ORF">DW192_05260</name>
</gene>
<evidence type="ECO:0000256" key="1">
    <source>
        <dbReference type="SAM" id="MobiDB-lite"/>
    </source>
</evidence>
<name>A0A414YBU0_9BACT</name>
<evidence type="ECO:0000313" key="3">
    <source>
        <dbReference type="Proteomes" id="UP000284548"/>
    </source>
</evidence>
<sequence>MAVNNNQNTQQPRKKPVTIGGYPEAVHDLMRAKYPDYDQVMNGGNGWTAGVNGGAGVNFFGNGGGATGKFEAQPVQTGAAPVTDFTQMPKQEEFVPQGNGNANPALGPVQTPYIGDAAENTPQPQSNFEGMPQPSTGWNADGTPRYDTLSTALSGFQMPQEQQVPEFEADPKQRDGGFFSWLGKIIPKSRPGMREGETPDEYDRRITTNRENIAAFADAIRHMGNIINTSKGAPLQVFNDPTAMMEQGYQNRKAQRQKQAALDADAAYKQANLDLKSAAARADRVYKEYLMGLRGEGNQLAKDKFEYRKGKDAAADQYKKDKDKRDFEYKKGRDKVKDEQARQRLAIQQYNATHKGRGGGGRSGRSGSGSGAKYWFEDKNGKMRYQPNKTMWEQEYYREYGKLPQGETSTSTSTKTINPKTGAEVTTTTRRKGASVTSQAAASQNAARNARNRPKPAGKSKNGYKNTKKLGL</sequence>
<feature type="region of interest" description="Disordered" evidence="1">
    <location>
        <begin position="349"/>
        <end position="375"/>
    </location>
</feature>
<proteinExistence type="predicted"/>
<organism evidence="2 3">
    <name type="scientific">Segatella copri</name>
    <dbReference type="NCBI Taxonomy" id="165179"/>
    <lineage>
        <taxon>Bacteria</taxon>
        <taxon>Pseudomonadati</taxon>
        <taxon>Bacteroidota</taxon>
        <taxon>Bacteroidia</taxon>
        <taxon>Bacteroidales</taxon>
        <taxon>Prevotellaceae</taxon>
        <taxon>Segatella</taxon>
    </lineage>
</organism>
<dbReference type="AlphaFoldDB" id="A0A414YBU0"/>
<protein>
    <submittedName>
        <fullName evidence="2">Uncharacterized protein</fullName>
    </submittedName>
</protein>
<comment type="caution">
    <text evidence="2">The sequence shown here is derived from an EMBL/GenBank/DDBJ whole genome shotgun (WGS) entry which is preliminary data.</text>
</comment>
<accession>A0A414YBU0</accession>
<feature type="region of interest" description="Disordered" evidence="1">
    <location>
        <begin position="403"/>
        <end position="472"/>
    </location>
</feature>
<feature type="compositionally biased region" description="Polar residues" evidence="1">
    <location>
        <begin position="406"/>
        <end position="428"/>
    </location>
</feature>
<dbReference type="EMBL" id="QRKB01000009">
    <property type="protein sequence ID" value="RHH83625.1"/>
    <property type="molecule type" value="Genomic_DNA"/>
</dbReference>
<feature type="compositionally biased region" description="Low complexity" evidence="1">
    <location>
        <begin position="438"/>
        <end position="449"/>
    </location>
</feature>
<feature type="region of interest" description="Disordered" evidence="1">
    <location>
        <begin position="1"/>
        <end position="20"/>
    </location>
</feature>
<dbReference type="Proteomes" id="UP000284548">
    <property type="component" value="Unassembled WGS sequence"/>
</dbReference>
<feature type="compositionally biased region" description="Gly residues" evidence="1">
    <location>
        <begin position="358"/>
        <end position="370"/>
    </location>
</feature>
<reference evidence="2 3" key="1">
    <citation type="submission" date="2018-08" db="EMBL/GenBank/DDBJ databases">
        <title>A genome reference for cultivated species of the human gut microbiota.</title>
        <authorList>
            <person name="Zou Y."/>
            <person name="Xue W."/>
            <person name="Luo G."/>
        </authorList>
    </citation>
    <scope>NUCLEOTIDE SEQUENCE [LARGE SCALE GENOMIC DNA]</scope>
    <source>
        <strain evidence="2 3">AM16-54</strain>
    </source>
</reference>
<feature type="compositionally biased region" description="Polar residues" evidence="1">
    <location>
        <begin position="1"/>
        <end position="11"/>
    </location>
</feature>
<evidence type="ECO:0000313" key="2">
    <source>
        <dbReference type="EMBL" id="RHH83625.1"/>
    </source>
</evidence>
<dbReference type="RefSeq" id="WP_118254288.1">
    <property type="nucleotide sequence ID" value="NZ_QRKB01000009.1"/>
</dbReference>